<proteinExistence type="predicted"/>
<accession>K5VNK6</accession>
<dbReference type="RefSeq" id="XP_007403173.1">
    <property type="nucleotide sequence ID" value="XM_007403111.1"/>
</dbReference>
<dbReference type="AlphaFoldDB" id="K5VNK6"/>
<keyword evidence="1" id="KW-0472">Membrane</keyword>
<keyword evidence="3" id="KW-1185">Reference proteome</keyword>
<evidence type="ECO:0000313" key="2">
    <source>
        <dbReference type="EMBL" id="EKM48275.1"/>
    </source>
</evidence>
<dbReference type="InParanoid" id="K5VNK6"/>
<name>K5VNK6_PHACS</name>
<evidence type="ECO:0000313" key="3">
    <source>
        <dbReference type="Proteomes" id="UP000008370"/>
    </source>
</evidence>
<protein>
    <submittedName>
        <fullName evidence="2">Uncharacterized protein</fullName>
    </submittedName>
</protein>
<keyword evidence="1" id="KW-1133">Transmembrane helix</keyword>
<dbReference type="GeneID" id="18912051"/>
<sequence>MFDKQVVLDFLWRIVPTVHILHSFHISALFLYLWVFSDAFKSIPSVTPSYV</sequence>
<reference evidence="2 3" key="1">
    <citation type="journal article" date="2012" name="BMC Genomics">
        <title>Comparative genomics of the white-rot fungi, Phanerochaete carnosa and P. chrysosporium, to elucidate the genetic basis of the distinct wood types they colonize.</title>
        <authorList>
            <person name="Suzuki H."/>
            <person name="MacDonald J."/>
            <person name="Syed K."/>
            <person name="Salamov A."/>
            <person name="Hori C."/>
            <person name="Aerts A."/>
            <person name="Henrissat B."/>
            <person name="Wiebenga A."/>
            <person name="vanKuyk P.A."/>
            <person name="Barry K."/>
            <person name="Lindquist E."/>
            <person name="LaButti K."/>
            <person name="Lapidus A."/>
            <person name="Lucas S."/>
            <person name="Coutinho P."/>
            <person name="Gong Y."/>
            <person name="Samejima M."/>
            <person name="Mahadevan R."/>
            <person name="Abou-Zaid M."/>
            <person name="de Vries R.P."/>
            <person name="Igarashi K."/>
            <person name="Yadav J.S."/>
            <person name="Grigoriev I.V."/>
            <person name="Master E.R."/>
        </authorList>
    </citation>
    <scope>NUCLEOTIDE SEQUENCE [LARGE SCALE GENOMIC DNA]</scope>
    <source>
        <strain evidence="2 3">HHB-10118-sp</strain>
    </source>
</reference>
<organism evidence="2 3">
    <name type="scientific">Phanerochaete carnosa (strain HHB-10118-sp)</name>
    <name type="common">White-rot fungus</name>
    <name type="synonym">Peniophora carnosa</name>
    <dbReference type="NCBI Taxonomy" id="650164"/>
    <lineage>
        <taxon>Eukaryota</taxon>
        <taxon>Fungi</taxon>
        <taxon>Dikarya</taxon>
        <taxon>Basidiomycota</taxon>
        <taxon>Agaricomycotina</taxon>
        <taxon>Agaricomycetes</taxon>
        <taxon>Polyporales</taxon>
        <taxon>Phanerochaetaceae</taxon>
        <taxon>Phanerochaete</taxon>
    </lineage>
</organism>
<feature type="transmembrane region" description="Helical" evidence="1">
    <location>
        <begin position="12"/>
        <end position="35"/>
    </location>
</feature>
<keyword evidence="1" id="KW-0812">Transmembrane</keyword>
<dbReference type="EMBL" id="JH931229">
    <property type="protein sequence ID" value="EKM48275.1"/>
    <property type="molecule type" value="Genomic_DNA"/>
</dbReference>
<dbReference type="Proteomes" id="UP000008370">
    <property type="component" value="Unassembled WGS sequence"/>
</dbReference>
<gene>
    <name evidence="2" type="ORF">PHACADRAFT_203017</name>
</gene>
<evidence type="ECO:0000256" key="1">
    <source>
        <dbReference type="SAM" id="Phobius"/>
    </source>
</evidence>
<dbReference type="KEGG" id="pco:PHACADRAFT_203017"/>
<dbReference type="HOGENOM" id="CLU_3107138_0_0_1"/>